<keyword evidence="2" id="KW-0949">S-adenosyl-L-methionine</keyword>
<evidence type="ECO:0000313" key="8">
    <source>
        <dbReference type="Proteomes" id="UP000009222"/>
    </source>
</evidence>
<evidence type="ECO:0000256" key="2">
    <source>
        <dbReference type="ARBA" id="ARBA00022691"/>
    </source>
</evidence>
<comment type="cofactor">
    <cofactor evidence="1">
        <name>[4Fe-4S] cluster</name>
        <dbReference type="ChEBI" id="CHEBI:49883"/>
    </cofactor>
</comment>
<dbReference type="SUPFAM" id="SSF102114">
    <property type="entry name" value="Radical SAM enzymes"/>
    <property type="match status" value="1"/>
</dbReference>
<evidence type="ECO:0000256" key="4">
    <source>
        <dbReference type="ARBA" id="ARBA00023004"/>
    </source>
</evidence>
<dbReference type="InterPro" id="IPR058240">
    <property type="entry name" value="rSAM_sf"/>
</dbReference>
<dbReference type="KEGG" id="taz:TREAZ_1725"/>
<evidence type="ECO:0000313" key="7">
    <source>
        <dbReference type="EMBL" id="AEF82098.1"/>
    </source>
</evidence>
<evidence type="ECO:0000256" key="3">
    <source>
        <dbReference type="ARBA" id="ARBA00022723"/>
    </source>
</evidence>
<dbReference type="RefSeq" id="WP_015710299.1">
    <property type="nucleotide sequence ID" value="NC_015577.1"/>
</dbReference>
<accession>F5YCM8</accession>
<reference evidence="8" key="1">
    <citation type="submission" date="2009-12" db="EMBL/GenBank/DDBJ databases">
        <title>Complete sequence of Treponema azotonutricium strain ZAS-9.</title>
        <authorList>
            <person name="Tetu S.G."/>
            <person name="Matson E."/>
            <person name="Ren Q."/>
            <person name="Seshadri R."/>
            <person name="Elbourne L."/>
            <person name="Hassan K.A."/>
            <person name="Durkin A."/>
            <person name="Radune D."/>
            <person name="Mohamoud Y."/>
            <person name="Shay R."/>
            <person name="Jin S."/>
            <person name="Zhang X."/>
            <person name="Lucey K."/>
            <person name="Ballor N.R."/>
            <person name="Ottesen E."/>
            <person name="Rosenthal R."/>
            <person name="Allen A."/>
            <person name="Leadbetter J.R."/>
            <person name="Paulsen I.T."/>
        </authorList>
    </citation>
    <scope>NUCLEOTIDE SEQUENCE [LARGE SCALE GENOMIC DNA]</scope>
    <source>
        <strain evidence="8">ATCC BAA-888 / DSM 13862 / ZAS-9</strain>
    </source>
</reference>
<proteinExistence type="predicted"/>
<dbReference type="STRING" id="545695.TREAZ_1725"/>
<dbReference type="PROSITE" id="PS51918">
    <property type="entry name" value="RADICAL_SAM"/>
    <property type="match status" value="1"/>
</dbReference>
<keyword evidence="8" id="KW-1185">Reference proteome</keyword>
<sequence length="406" mass="46195">MSIYGEVKKSKLLDEIYLKNRILVEGLSFEPGIFKNLDLGNRFIEQVNVLFAVDKHAHNSVEFPGCFLTPLGNYRTQIRWNQQSPLSLVYEDGQFNIRDQGKPVIEKVKFAKRPDYYRRKTSDGTDMRTVATDNGNGAMFVSYSNECSLKEKGLDCRFCNINATKSIYGDSQNIKWKTPQQVGETIAAGYNEGFDHVTISGGFISERREVEYYIDVAEAIQEHTGLQDFNGTGVIGAPLDLDVFEKYKEAGYRTMATNIELWNEKMFDVICPGKAQLCGGRQNWLNALDEEVRVFGKYKVRSTMVAGIEPKESLLEGVEYLIERGVIAQPSQWNVNVGSPLEGHRTPNQDWHWDVFEKTVTLYIKHGITWDELRDSNAGTDAVPFDLYRLEQGIELNEAEKLKYTA</sequence>
<dbReference type="eggNOG" id="COG0502">
    <property type="taxonomic scope" value="Bacteria"/>
</dbReference>
<dbReference type="GO" id="GO:0051536">
    <property type="term" value="F:iron-sulfur cluster binding"/>
    <property type="evidence" value="ECO:0007669"/>
    <property type="project" value="UniProtKB-KW"/>
</dbReference>
<gene>
    <name evidence="7" type="ordered locus">TREAZ_1725</name>
</gene>
<dbReference type="EMBL" id="CP001841">
    <property type="protein sequence ID" value="AEF82098.1"/>
    <property type="molecule type" value="Genomic_DNA"/>
</dbReference>
<keyword evidence="3" id="KW-0479">Metal-binding</keyword>
<dbReference type="InterPro" id="IPR007197">
    <property type="entry name" value="rSAM"/>
</dbReference>
<dbReference type="NCBIfam" id="NF045502">
    <property type="entry name" value="variant_rSAM"/>
    <property type="match status" value="1"/>
</dbReference>
<name>F5YCM8_LEAAZ</name>
<evidence type="ECO:0000256" key="5">
    <source>
        <dbReference type="ARBA" id="ARBA00023014"/>
    </source>
</evidence>
<feature type="domain" description="Radical SAM core" evidence="6">
    <location>
        <begin position="133"/>
        <end position="381"/>
    </location>
</feature>
<dbReference type="InParanoid" id="F5YCM8"/>
<dbReference type="InterPro" id="IPR013785">
    <property type="entry name" value="Aldolase_TIM"/>
</dbReference>
<protein>
    <submittedName>
        <fullName evidence="7">Radical SAM domain protein</fullName>
    </submittedName>
</protein>
<dbReference type="HOGENOM" id="CLU_054532_0_0_12"/>
<dbReference type="AlphaFoldDB" id="F5YCM8"/>
<keyword evidence="5" id="KW-0411">Iron-sulfur</keyword>
<dbReference type="SFLD" id="SFLDS00029">
    <property type="entry name" value="Radical_SAM"/>
    <property type="match status" value="1"/>
</dbReference>
<dbReference type="Gene3D" id="3.20.20.70">
    <property type="entry name" value="Aldolase class I"/>
    <property type="match status" value="1"/>
</dbReference>
<dbReference type="GO" id="GO:0003824">
    <property type="term" value="F:catalytic activity"/>
    <property type="evidence" value="ECO:0007669"/>
    <property type="project" value="InterPro"/>
</dbReference>
<organism evidence="7 8">
    <name type="scientific">Leadbettera azotonutricia (strain ATCC BAA-888 / DSM 13862 / ZAS-9)</name>
    <name type="common">Treponema azotonutricium</name>
    <dbReference type="NCBI Taxonomy" id="545695"/>
    <lineage>
        <taxon>Bacteria</taxon>
        <taxon>Pseudomonadati</taxon>
        <taxon>Spirochaetota</taxon>
        <taxon>Spirochaetia</taxon>
        <taxon>Spirochaetales</taxon>
        <taxon>Breznakiellaceae</taxon>
        <taxon>Leadbettera</taxon>
    </lineage>
</organism>
<dbReference type="Proteomes" id="UP000009222">
    <property type="component" value="Chromosome"/>
</dbReference>
<dbReference type="Pfam" id="PF04055">
    <property type="entry name" value="Radical_SAM"/>
    <property type="match status" value="1"/>
</dbReference>
<dbReference type="GO" id="GO:0046872">
    <property type="term" value="F:metal ion binding"/>
    <property type="evidence" value="ECO:0007669"/>
    <property type="project" value="UniProtKB-KW"/>
</dbReference>
<evidence type="ECO:0000256" key="1">
    <source>
        <dbReference type="ARBA" id="ARBA00001966"/>
    </source>
</evidence>
<reference evidence="7 8" key="2">
    <citation type="journal article" date="2011" name="ISME J.">
        <title>RNA-seq reveals cooperative metabolic interactions between two termite-gut spirochete species in co-culture.</title>
        <authorList>
            <person name="Rosenthal A.Z."/>
            <person name="Matson E.G."/>
            <person name="Eldar A."/>
            <person name="Leadbetter J.R."/>
        </authorList>
    </citation>
    <scope>NUCLEOTIDE SEQUENCE [LARGE SCALE GENOMIC DNA]</scope>
    <source>
        <strain evidence="8">ATCC BAA-888 / DSM 13862 / ZAS-9</strain>
    </source>
</reference>
<dbReference type="CDD" id="cd01335">
    <property type="entry name" value="Radical_SAM"/>
    <property type="match status" value="1"/>
</dbReference>
<keyword evidence="4" id="KW-0408">Iron</keyword>
<evidence type="ECO:0000259" key="6">
    <source>
        <dbReference type="PROSITE" id="PS51918"/>
    </source>
</evidence>